<feature type="transmembrane region" description="Helical" evidence="2">
    <location>
        <begin position="113"/>
        <end position="131"/>
    </location>
</feature>
<dbReference type="AlphaFoldDB" id="R9TK86"/>
<feature type="region of interest" description="Disordered" evidence="1">
    <location>
        <begin position="141"/>
        <end position="166"/>
    </location>
</feature>
<feature type="transmembrane region" description="Helical" evidence="2">
    <location>
        <begin position="243"/>
        <end position="261"/>
    </location>
</feature>
<feature type="transmembrane region" description="Helical" evidence="2">
    <location>
        <begin position="180"/>
        <end position="201"/>
    </location>
</feature>
<name>R9TK86_TRYRA</name>
<evidence type="ECO:0000313" key="3">
    <source>
        <dbReference type="EMBL" id="AGN32933.1"/>
    </source>
</evidence>
<feature type="transmembrane region" description="Helical" evidence="2">
    <location>
        <begin position="31"/>
        <end position="57"/>
    </location>
</feature>
<evidence type="ECO:0000256" key="1">
    <source>
        <dbReference type="SAM" id="MobiDB-lite"/>
    </source>
</evidence>
<protein>
    <submittedName>
        <fullName evidence="3">Uncharacterized protein</fullName>
    </submittedName>
</protein>
<keyword evidence="2" id="KW-1133">Transmembrane helix</keyword>
<feature type="region of interest" description="Disordered" evidence="1">
    <location>
        <begin position="1"/>
        <end position="20"/>
    </location>
</feature>
<feature type="transmembrane region" description="Helical" evidence="2">
    <location>
        <begin position="213"/>
        <end position="231"/>
    </location>
</feature>
<dbReference type="EMBL" id="KC544871">
    <property type="protein sequence ID" value="AGN32933.1"/>
    <property type="molecule type" value="Genomic_DNA"/>
</dbReference>
<feature type="compositionally biased region" description="Polar residues" evidence="1">
    <location>
        <begin position="152"/>
        <end position="163"/>
    </location>
</feature>
<accession>R9TK86</accession>
<organism evidence="3">
    <name type="scientific">Trypanosoma rangeli</name>
    <dbReference type="NCBI Taxonomy" id="5698"/>
    <lineage>
        <taxon>Eukaryota</taxon>
        <taxon>Discoba</taxon>
        <taxon>Euglenozoa</taxon>
        <taxon>Kinetoplastea</taxon>
        <taxon>Metakinetoplastina</taxon>
        <taxon>Trypanosomatida</taxon>
        <taxon>Trypanosomatidae</taxon>
        <taxon>Trypanosoma</taxon>
        <taxon>Herpetosoma</taxon>
    </lineage>
</organism>
<proteinExistence type="predicted"/>
<sequence length="264" mass="28525">MAHTANAALVPGSTKKKNPPPPLPPRLFVPLWRFFTVEVLIYAVCHVVCLGIALFAATDVSLSGLVRGVLRQLRGPPQEQPSPDRSPFEVLREHRQAAASGPALPSHEVNSDLLLTLLLPFSLHAFFLAFMRRIEDVGADGRRKQEEEAGTEPSQVTAPTNGDKSAGTARPWWMVDCDLLMKHTFIGFTCVLCLLIPICVFPQEASEVRGLGPAASLLSIAVGMCVLEVHGGMRGVRTMFNSFQALTIAGIVVLVAVANLCPKE</sequence>
<reference evidence="3" key="1">
    <citation type="submission" date="2013-01" db="EMBL/GenBank/DDBJ databases">
        <title>Unveiling the Trypanosoma rangeli genome, the neglected and avirulent trypanosome of mammals.</title>
        <authorList>
            <person name="Stoco P.H."/>
            <person name="Wagner G."/>
            <person name="Gerber A."/>
            <person name="Zaha A."/>
            <person name="Monteiro K.M."/>
            <person name="Thompson C."/>
            <person name="Bartholomeu D.C."/>
            <person name="Bahia D."/>
            <person name="Loreto E."/>
            <person name="Prestes E.B."/>
            <person name="De Moraes M.H."/>
            <person name="Lueckemeyer D.D."/>
            <person name="Lima F.M."/>
            <person name="Vallejo G.A."/>
            <person name="Silveira Filho J.F."/>
            <person name="Tyler K.M."/>
            <person name="Almeida L.G."/>
            <person name="Steindel M."/>
            <person name="Ortiz M.F.D.E."/>
            <person name="Siervo M.A."/>
            <person name="Cunha O.L.D.E."/>
            <person name="Neto R."/>
            <person name="Rodrigues-Luiz G."/>
            <person name="Teixeira S.M."/>
            <person name="Silva R."/>
            <person name="Murta S.M."/>
            <person name="Sincero T.C."/>
            <person name="Mendes T.A."/>
            <person name="Urmenyi T.P."/>
            <person name="Da Rocha W.D."/>
            <person name="Vasconcellos A.T."/>
            <person name="Grisard E.C."/>
        </authorList>
    </citation>
    <scope>NUCLEOTIDE SEQUENCE</scope>
</reference>
<keyword evidence="2" id="KW-0812">Transmembrane</keyword>
<keyword evidence="2" id="KW-0472">Membrane</keyword>
<evidence type="ECO:0000256" key="2">
    <source>
        <dbReference type="SAM" id="Phobius"/>
    </source>
</evidence>